<name>A0ABD0VWX0_UMBPY</name>
<evidence type="ECO:0008006" key="8">
    <source>
        <dbReference type="Google" id="ProtNLM"/>
    </source>
</evidence>
<keyword evidence="3" id="KW-1015">Disulfide bond</keyword>
<protein>
    <recommendedName>
        <fullName evidence="8">Acetylcholinesterase collagenic tail peptide</fullName>
    </recommendedName>
</protein>
<evidence type="ECO:0000256" key="3">
    <source>
        <dbReference type="ARBA" id="ARBA00023157"/>
    </source>
</evidence>
<keyword evidence="2" id="KW-0677">Repeat</keyword>
<evidence type="ECO:0000256" key="2">
    <source>
        <dbReference type="ARBA" id="ARBA00022737"/>
    </source>
</evidence>
<dbReference type="PANTHER" id="PTHR24023">
    <property type="entry name" value="COLLAGEN ALPHA"/>
    <property type="match status" value="1"/>
</dbReference>
<organism evidence="6 7">
    <name type="scientific">Umbra pygmaea</name>
    <name type="common">Eastern mudminnow</name>
    <dbReference type="NCBI Taxonomy" id="75934"/>
    <lineage>
        <taxon>Eukaryota</taxon>
        <taxon>Metazoa</taxon>
        <taxon>Chordata</taxon>
        <taxon>Craniata</taxon>
        <taxon>Vertebrata</taxon>
        <taxon>Euteleostomi</taxon>
        <taxon>Actinopterygii</taxon>
        <taxon>Neopterygii</taxon>
        <taxon>Teleostei</taxon>
        <taxon>Protacanthopterygii</taxon>
        <taxon>Esociformes</taxon>
        <taxon>Umbridae</taxon>
        <taxon>Umbra</taxon>
    </lineage>
</organism>
<dbReference type="Proteomes" id="UP001557470">
    <property type="component" value="Unassembled WGS sequence"/>
</dbReference>
<evidence type="ECO:0000313" key="6">
    <source>
        <dbReference type="EMBL" id="KAL0961825.1"/>
    </source>
</evidence>
<proteinExistence type="predicted"/>
<dbReference type="InterPro" id="IPR050149">
    <property type="entry name" value="Collagen_superfamily"/>
</dbReference>
<feature type="region of interest" description="Disordered" evidence="4">
    <location>
        <begin position="185"/>
        <end position="273"/>
    </location>
</feature>
<dbReference type="NCBIfam" id="TIGR02232">
    <property type="entry name" value="myxo_disulf_rpt"/>
    <property type="match status" value="1"/>
</dbReference>
<dbReference type="AlphaFoldDB" id="A0ABD0VWX0"/>
<dbReference type="EMBL" id="JAGEUA010000011">
    <property type="protein sequence ID" value="KAL0961825.1"/>
    <property type="molecule type" value="Genomic_DNA"/>
</dbReference>
<reference evidence="6 7" key="1">
    <citation type="submission" date="2024-06" db="EMBL/GenBank/DDBJ databases">
        <authorList>
            <person name="Pan Q."/>
            <person name="Wen M."/>
            <person name="Jouanno E."/>
            <person name="Zahm M."/>
            <person name="Klopp C."/>
            <person name="Cabau C."/>
            <person name="Louis A."/>
            <person name="Berthelot C."/>
            <person name="Parey E."/>
            <person name="Roest Crollius H."/>
            <person name="Montfort J."/>
            <person name="Robinson-Rechavi M."/>
            <person name="Bouchez O."/>
            <person name="Lampietro C."/>
            <person name="Lopez Roques C."/>
            <person name="Donnadieu C."/>
            <person name="Postlethwait J."/>
            <person name="Bobe J."/>
            <person name="Verreycken H."/>
            <person name="Guiguen Y."/>
        </authorList>
    </citation>
    <scope>NUCLEOTIDE SEQUENCE [LARGE SCALE GENOMIC DNA]</scope>
    <source>
        <strain evidence="6">Up_M1</strain>
        <tissue evidence="6">Testis</tissue>
    </source>
</reference>
<evidence type="ECO:0000256" key="5">
    <source>
        <dbReference type="SAM" id="SignalP"/>
    </source>
</evidence>
<evidence type="ECO:0000313" key="7">
    <source>
        <dbReference type="Proteomes" id="UP001557470"/>
    </source>
</evidence>
<keyword evidence="1 5" id="KW-0732">Signal</keyword>
<gene>
    <name evidence="6" type="ORF">UPYG_G00332180</name>
</gene>
<feature type="compositionally biased region" description="Low complexity" evidence="4">
    <location>
        <begin position="225"/>
        <end position="234"/>
    </location>
</feature>
<dbReference type="PANTHER" id="PTHR24023:SF1069">
    <property type="entry name" value="ACETYLCHOLINESTERASE COLLAGENIC TAIL PEPTIDE"/>
    <property type="match status" value="1"/>
</dbReference>
<evidence type="ECO:0000256" key="1">
    <source>
        <dbReference type="ARBA" id="ARBA00022729"/>
    </source>
</evidence>
<accession>A0ABD0VWX0</accession>
<keyword evidence="7" id="KW-1185">Reference proteome</keyword>
<comment type="caution">
    <text evidence="6">The sequence shown here is derived from an EMBL/GenBank/DDBJ whole genome shotgun (WGS) entry which is preliminary data.</text>
</comment>
<sequence>MEVSWVVLYFQLLLCQIWALSSYHHTDHVFSAPALRSLDEPIRVDPCCVLVPPPLLPPPPMLWKREVLLKVEFSSLERGGGGQEEEQRSKHVPVTSSCEPGPTGPPGPEGYSGTPGLQGPKGDKGEIGRPGSKGHTGPPGLPGRVGPAGWPGLEGPKGEKGDLGMMGLPGLRGPPGTKGLVGYKGEKGSRGDPGIAGTKGDKGSIGLTGMLGQKGETGSKGDLGVPGKRGPTGRPGKRGKQGIKGQIGAPGPMGPTGPAGPSGHPGPPGLPASSLYLIGEKGDKGVAGPPGHCDCTLQPGKAPVGANNAPYGSYTQRGNYHKVPVIFVVDSEEELDRLHTVNAIALRKDQRSLYFKDKDGWQPIQPFQTFQSTEKIPERAGLCGDGLVQALNEEECDDGNKVVTDACLNCKWAYCGDGYRHEGMEECDGKDFGYQTCNSYLPGSFGYLRCTESCSIDSTGCKYFT</sequence>
<evidence type="ECO:0000256" key="4">
    <source>
        <dbReference type="SAM" id="MobiDB-lite"/>
    </source>
</evidence>
<feature type="region of interest" description="Disordered" evidence="4">
    <location>
        <begin position="77"/>
        <end position="152"/>
    </location>
</feature>
<feature type="chain" id="PRO_5044851842" description="Acetylcholinesterase collagenic tail peptide" evidence="5">
    <location>
        <begin position="20"/>
        <end position="465"/>
    </location>
</feature>
<dbReference type="InterPro" id="IPR011936">
    <property type="entry name" value="Myxo_disulph_rpt"/>
</dbReference>
<feature type="signal peptide" evidence="5">
    <location>
        <begin position="1"/>
        <end position="19"/>
    </location>
</feature>